<name>A0A9Q8UU63_PASFU</name>
<dbReference type="KEGG" id="ffu:CLAFUR5_12249"/>
<reference evidence="3" key="1">
    <citation type="submission" date="2021-12" db="EMBL/GenBank/DDBJ databases">
        <authorList>
            <person name="Zaccaron A."/>
            <person name="Stergiopoulos I."/>
        </authorList>
    </citation>
    <scope>NUCLEOTIDE SEQUENCE</scope>
    <source>
        <strain evidence="3">Race5_Kim</strain>
    </source>
</reference>
<keyword evidence="2" id="KW-0732">Signal</keyword>
<accession>A0A9Q8UU63</accession>
<evidence type="ECO:0000313" key="4">
    <source>
        <dbReference type="Proteomes" id="UP000756132"/>
    </source>
</evidence>
<gene>
    <name evidence="3" type="ORF">CLAFUR5_12249</name>
</gene>
<evidence type="ECO:0000256" key="2">
    <source>
        <dbReference type="SAM" id="SignalP"/>
    </source>
</evidence>
<proteinExistence type="predicted"/>
<dbReference type="RefSeq" id="XP_047766848.1">
    <property type="nucleotide sequence ID" value="XM_047911397.1"/>
</dbReference>
<feature type="region of interest" description="Disordered" evidence="1">
    <location>
        <begin position="36"/>
        <end position="56"/>
    </location>
</feature>
<dbReference type="EMBL" id="CP090172">
    <property type="protein sequence ID" value="UJO22482.1"/>
    <property type="molecule type" value="Genomic_DNA"/>
</dbReference>
<dbReference type="GeneID" id="71992127"/>
<dbReference type="Proteomes" id="UP000756132">
    <property type="component" value="Chromosome 10"/>
</dbReference>
<feature type="signal peptide" evidence="2">
    <location>
        <begin position="1"/>
        <end position="21"/>
    </location>
</feature>
<reference evidence="3" key="2">
    <citation type="journal article" date="2022" name="Microb. Genom.">
        <title>A chromosome-scale genome assembly of the tomato pathogen Cladosporium fulvum reveals a compartmentalized genome architecture and the presence of a dispensable chromosome.</title>
        <authorList>
            <person name="Zaccaron A.Z."/>
            <person name="Chen L.H."/>
            <person name="Samaras A."/>
            <person name="Stergiopoulos I."/>
        </authorList>
    </citation>
    <scope>NUCLEOTIDE SEQUENCE</scope>
    <source>
        <strain evidence="3">Race5_Kim</strain>
    </source>
</reference>
<evidence type="ECO:0000313" key="3">
    <source>
        <dbReference type="EMBL" id="UJO22482.1"/>
    </source>
</evidence>
<sequence length="456" mass="51351">MHTSILLSATVLIVSNVGTLASPLDREAGTIDPALLSIQPGSDQQSSSSQQTGVQAGNSDYIRKAEDNGRNQANAWLFAQSIDELEVMLDKYMKHHDGRMQKWQRTVSSRRVKDEWTCTDTTRSPGNFNGFEESLSHLRIDPPAGLTLRPLDIPQPSTSMYPDGPWVRMKAVQNKPYKAFRDAHWEPDVVRTRLNSVTTRTPFEATEMAYENAYNIVDGILILQSVRKPQHGIDRTDLQLPQPHTWGELSMHIWKELRKGVDAQGAYGTFCKIEVGDQGQPKHNPLAKFRPYGDESQILRIEHKSTMFHYPHHLNYIIVPDVSPTTQINKALHLIIKDCLLSRDVRQIPTMENRESFGVGHWCFYALLGAGNERIALMLAQHRDPSALYLGHKFIQSISIFKPAEKQFPSLLFSIADWSDAATVAKDLTETVWRSAVASGGKYKPVSKECDSALHL</sequence>
<dbReference type="AlphaFoldDB" id="A0A9Q8UU63"/>
<feature type="chain" id="PRO_5040274015" evidence="2">
    <location>
        <begin position="22"/>
        <end position="456"/>
    </location>
</feature>
<organism evidence="3 4">
    <name type="scientific">Passalora fulva</name>
    <name type="common">Tomato leaf mold</name>
    <name type="synonym">Cladosporium fulvum</name>
    <dbReference type="NCBI Taxonomy" id="5499"/>
    <lineage>
        <taxon>Eukaryota</taxon>
        <taxon>Fungi</taxon>
        <taxon>Dikarya</taxon>
        <taxon>Ascomycota</taxon>
        <taxon>Pezizomycotina</taxon>
        <taxon>Dothideomycetes</taxon>
        <taxon>Dothideomycetidae</taxon>
        <taxon>Mycosphaerellales</taxon>
        <taxon>Mycosphaerellaceae</taxon>
        <taxon>Fulvia</taxon>
    </lineage>
</organism>
<feature type="compositionally biased region" description="Low complexity" evidence="1">
    <location>
        <begin position="37"/>
        <end position="56"/>
    </location>
</feature>
<evidence type="ECO:0000256" key="1">
    <source>
        <dbReference type="SAM" id="MobiDB-lite"/>
    </source>
</evidence>
<dbReference type="OrthoDB" id="5337308at2759"/>
<keyword evidence="4" id="KW-1185">Reference proteome</keyword>
<protein>
    <submittedName>
        <fullName evidence="3">Uncharacterized protein</fullName>
    </submittedName>
</protein>